<evidence type="ECO:0000256" key="1">
    <source>
        <dbReference type="SAM" id="MobiDB-lite"/>
    </source>
</evidence>
<feature type="compositionally biased region" description="Polar residues" evidence="1">
    <location>
        <begin position="158"/>
        <end position="168"/>
    </location>
</feature>
<gene>
    <name evidence="2" type="ORF">AB0887_26835</name>
</gene>
<evidence type="ECO:0000313" key="3">
    <source>
        <dbReference type="Proteomes" id="UP001553843"/>
    </source>
</evidence>
<comment type="caution">
    <text evidence="2">The sequence shown here is derived from an EMBL/GenBank/DDBJ whole genome shotgun (WGS) entry which is preliminary data.</text>
</comment>
<sequence length="175" mass="19034">MRRRKLLDTLVGALLLAVVGGVILAATVWRTAVDDTLNDTRTRGFAGCEYVMPERLVRAVDGDAGTVAAGELDVRCAERPERFRLRLALQVRTPAGHWRTAPDGAAERTDDLAQQSFDEEGAHAPGPEGQHYMTVTDCDPAYTVRVTYALRVTRGGHTRSTGSVSTAPVSLRERC</sequence>
<evidence type="ECO:0008006" key="4">
    <source>
        <dbReference type="Google" id="ProtNLM"/>
    </source>
</evidence>
<evidence type="ECO:0000313" key="2">
    <source>
        <dbReference type="EMBL" id="MEW2365552.1"/>
    </source>
</evidence>
<protein>
    <recommendedName>
        <fullName evidence="4">Secreted protein</fullName>
    </recommendedName>
</protein>
<accession>A0ABV3M4H6</accession>
<reference evidence="2 3" key="1">
    <citation type="submission" date="2024-06" db="EMBL/GenBank/DDBJ databases">
        <title>The Natural Products Discovery Center: Release of the First 8490 Sequenced Strains for Exploring Actinobacteria Biosynthetic Diversity.</title>
        <authorList>
            <person name="Kalkreuter E."/>
            <person name="Kautsar S.A."/>
            <person name="Yang D."/>
            <person name="Bader C.D."/>
            <person name="Teijaro C.N."/>
            <person name="Fluegel L."/>
            <person name="Davis C.M."/>
            <person name="Simpson J.R."/>
            <person name="Lauterbach L."/>
            <person name="Steele A.D."/>
            <person name="Gui C."/>
            <person name="Meng S."/>
            <person name="Li G."/>
            <person name="Viehrig K."/>
            <person name="Ye F."/>
            <person name="Su P."/>
            <person name="Kiefer A.F."/>
            <person name="Nichols A."/>
            <person name="Cepeda A.J."/>
            <person name="Yan W."/>
            <person name="Fan B."/>
            <person name="Jiang Y."/>
            <person name="Adhikari A."/>
            <person name="Zheng C.-J."/>
            <person name="Schuster L."/>
            <person name="Cowan T.M."/>
            <person name="Smanski M.J."/>
            <person name="Chevrette M.G."/>
            <person name="De Carvalho L.P.S."/>
            <person name="Shen B."/>
        </authorList>
    </citation>
    <scope>NUCLEOTIDE SEQUENCE [LARGE SCALE GENOMIC DNA]</scope>
    <source>
        <strain evidence="2 3">NPDC047833</strain>
    </source>
</reference>
<dbReference type="RefSeq" id="WP_359780725.1">
    <property type="nucleotide sequence ID" value="NZ_JBEYRR010000008.1"/>
</dbReference>
<feature type="region of interest" description="Disordered" evidence="1">
    <location>
        <begin position="156"/>
        <end position="175"/>
    </location>
</feature>
<organism evidence="2 3">
    <name type="scientific">Streptomyces huasconensis</name>
    <dbReference type="NCBI Taxonomy" id="1854574"/>
    <lineage>
        <taxon>Bacteria</taxon>
        <taxon>Bacillati</taxon>
        <taxon>Actinomycetota</taxon>
        <taxon>Actinomycetes</taxon>
        <taxon>Kitasatosporales</taxon>
        <taxon>Streptomycetaceae</taxon>
        <taxon>Streptomyces</taxon>
    </lineage>
</organism>
<name>A0ABV3M4H6_9ACTN</name>
<keyword evidence="3" id="KW-1185">Reference proteome</keyword>
<dbReference type="EMBL" id="JBEYRS010000012">
    <property type="protein sequence ID" value="MEW2365552.1"/>
    <property type="molecule type" value="Genomic_DNA"/>
</dbReference>
<proteinExistence type="predicted"/>
<dbReference type="Proteomes" id="UP001553843">
    <property type="component" value="Unassembled WGS sequence"/>
</dbReference>